<dbReference type="PANTHER" id="PTHR30305">
    <property type="entry name" value="PROTEIN YJDM-RELATED"/>
    <property type="match status" value="1"/>
</dbReference>
<evidence type="ECO:0000259" key="1">
    <source>
        <dbReference type="SMART" id="SM00782"/>
    </source>
</evidence>
<dbReference type="Proteomes" id="UP001057998">
    <property type="component" value="Chromosome 2"/>
</dbReference>
<name>A0ABY5GLK3_9GAMM</name>
<evidence type="ECO:0000313" key="2">
    <source>
        <dbReference type="EMBL" id="UTV30200.1"/>
    </source>
</evidence>
<accession>A0ABY5GLK3</accession>
<dbReference type="InterPro" id="IPR013988">
    <property type="entry name" value="YjdM_C"/>
</dbReference>
<dbReference type="Pfam" id="PF03831">
    <property type="entry name" value="YjdM"/>
    <property type="match status" value="1"/>
</dbReference>
<dbReference type="PANTHER" id="PTHR30305:SF3">
    <property type="entry name" value="PROTEIN YJDM"/>
    <property type="match status" value="1"/>
</dbReference>
<feature type="domain" description="PhnA protein N-terminal proteobacterial" evidence="1">
    <location>
        <begin position="9"/>
        <end position="52"/>
    </location>
</feature>
<dbReference type="SUPFAM" id="SSF82057">
    <property type="entry name" value="Prokaryotic SH3-related domain"/>
    <property type="match status" value="1"/>
</dbReference>
<sequence>MTIENIVQERAGHQCELCSSDADLSMYEVPASPDATAASCVLVCGTCRGQIEDADTMDQNHWRCLNESMWSQVPAVQVMAYRMLKRLSGETWAQDLLDMLYMEEDMIEWAEKGIALEALDSVQTLDVNGTPLQAGDNVTIIKDLPVKGSSLVIKQGTAVRGIRLTDNPLHISGKAAGTNMVIIAAYCKKM</sequence>
<gene>
    <name evidence="2" type="ORF">NNL38_16575</name>
</gene>
<dbReference type="RefSeq" id="WP_255391544.1">
    <property type="nucleotide sequence ID" value="NZ_CP101509.1"/>
</dbReference>
<dbReference type="Gene3D" id="2.30.30.40">
    <property type="entry name" value="SH3 Domains"/>
    <property type="match status" value="1"/>
</dbReference>
<protein>
    <submittedName>
        <fullName evidence="2">PhnA domain-containing protein</fullName>
    </submittedName>
</protein>
<organism evidence="2 3">
    <name type="scientific">Photobacterium atrarenae</name>
    <dbReference type="NCBI Taxonomy" id="865757"/>
    <lineage>
        <taxon>Bacteria</taxon>
        <taxon>Pseudomonadati</taxon>
        <taxon>Pseudomonadota</taxon>
        <taxon>Gammaproteobacteria</taxon>
        <taxon>Vibrionales</taxon>
        <taxon>Vibrionaceae</taxon>
        <taxon>Photobacterium</taxon>
    </lineage>
</organism>
<reference evidence="2" key="1">
    <citation type="submission" date="2022-07" db="EMBL/GenBank/DDBJ databases">
        <title>Genome sequencing of Photobacterium atrarenae GJH2-4.</title>
        <authorList>
            <person name="Park S.-J."/>
        </authorList>
    </citation>
    <scope>NUCLEOTIDE SEQUENCE</scope>
    <source>
        <strain evidence="2">GJH2-4</strain>
    </source>
</reference>
<dbReference type="SMART" id="SM00782">
    <property type="entry name" value="PhnA_Zn_Ribbon"/>
    <property type="match status" value="1"/>
</dbReference>
<evidence type="ECO:0000313" key="3">
    <source>
        <dbReference type="Proteomes" id="UP001057998"/>
    </source>
</evidence>
<dbReference type="InterPro" id="IPR013991">
    <property type="entry name" value="PhnaA_N_proteobac"/>
</dbReference>
<proteinExistence type="predicted"/>
<dbReference type="EMBL" id="CP101509">
    <property type="protein sequence ID" value="UTV30200.1"/>
    <property type="molecule type" value="Genomic_DNA"/>
</dbReference>
<keyword evidence="3" id="KW-1185">Reference proteome</keyword>